<organism evidence="2 3">
    <name type="scientific">Elysia marginata</name>
    <dbReference type="NCBI Taxonomy" id="1093978"/>
    <lineage>
        <taxon>Eukaryota</taxon>
        <taxon>Metazoa</taxon>
        <taxon>Spiralia</taxon>
        <taxon>Lophotrochozoa</taxon>
        <taxon>Mollusca</taxon>
        <taxon>Gastropoda</taxon>
        <taxon>Heterobranchia</taxon>
        <taxon>Euthyneura</taxon>
        <taxon>Panpulmonata</taxon>
        <taxon>Sacoglossa</taxon>
        <taxon>Placobranchoidea</taxon>
        <taxon>Plakobranchidae</taxon>
        <taxon>Elysia</taxon>
    </lineage>
</organism>
<evidence type="ECO:0000256" key="1">
    <source>
        <dbReference type="SAM" id="Phobius"/>
    </source>
</evidence>
<keyword evidence="3" id="KW-1185">Reference proteome</keyword>
<evidence type="ECO:0000313" key="2">
    <source>
        <dbReference type="EMBL" id="GFR59578.1"/>
    </source>
</evidence>
<gene>
    <name evidence="2" type="ORF">ElyMa_001798400</name>
</gene>
<feature type="transmembrane region" description="Helical" evidence="1">
    <location>
        <begin position="29"/>
        <end position="53"/>
    </location>
</feature>
<dbReference type="EMBL" id="BMAT01003644">
    <property type="protein sequence ID" value="GFR59578.1"/>
    <property type="molecule type" value="Genomic_DNA"/>
</dbReference>
<accession>A0AAV4EF18</accession>
<dbReference type="AlphaFoldDB" id="A0AAV4EF18"/>
<keyword evidence="1" id="KW-0472">Membrane</keyword>
<feature type="transmembrane region" description="Helical" evidence="1">
    <location>
        <begin position="59"/>
        <end position="76"/>
    </location>
</feature>
<name>A0AAV4EF18_9GAST</name>
<proteinExistence type="predicted"/>
<keyword evidence="1" id="KW-0812">Transmembrane</keyword>
<comment type="caution">
    <text evidence="2">The sequence shown here is derived from an EMBL/GenBank/DDBJ whole genome shotgun (WGS) entry which is preliminary data.</text>
</comment>
<evidence type="ECO:0000313" key="3">
    <source>
        <dbReference type="Proteomes" id="UP000762676"/>
    </source>
</evidence>
<reference evidence="2 3" key="1">
    <citation type="journal article" date="2021" name="Elife">
        <title>Chloroplast acquisition without the gene transfer in kleptoplastic sea slugs, Plakobranchus ocellatus.</title>
        <authorList>
            <person name="Maeda T."/>
            <person name="Takahashi S."/>
            <person name="Yoshida T."/>
            <person name="Shimamura S."/>
            <person name="Takaki Y."/>
            <person name="Nagai Y."/>
            <person name="Toyoda A."/>
            <person name="Suzuki Y."/>
            <person name="Arimoto A."/>
            <person name="Ishii H."/>
            <person name="Satoh N."/>
            <person name="Nishiyama T."/>
            <person name="Hasebe M."/>
            <person name="Maruyama T."/>
            <person name="Minagawa J."/>
            <person name="Obokata J."/>
            <person name="Shigenobu S."/>
        </authorList>
    </citation>
    <scope>NUCLEOTIDE SEQUENCE [LARGE SCALE GENOMIC DNA]</scope>
</reference>
<dbReference type="Proteomes" id="UP000762676">
    <property type="component" value="Unassembled WGS sequence"/>
</dbReference>
<sequence>MLEIHRHSNWTAATRILCFSCPHIINSSYFTVIINMSGVGIIINISGVIIININISGNIIIIKITIIIIIIIGNITQHQQAHKQRRKRQKLPPAVYNLGNCGIWSC</sequence>
<protein>
    <submittedName>
        <fullName evidence="2">Uncharacterized protein</fullName>
    </submittedName>
</protein>
<keyword evidence="1" id="KW-1133">Transmembrane helix</keyword>